<evidence type="ECO:0000256" key="1">
    <source>
        <dbReference type="SAM" id="Phobius"/>
    </source>
</evidence>
<dbReference type="AlphaFoldDB" id="A0A3P7TYU8"/>
<gene>
    <name evidence="2" type="ORF">BTMF_LOCUS4976</name>
</gene>
<name>A0A3P7TYU8_9BILA</name>
<sequence>MGVLIPTYISTEVIIIIAIITAKSLKICRTRDGK</sequence>
<keyword evidence="1" id="KW-0472">Membrane</keyword>
<dbReference type="EMBL" id="UZAG01005144">
    <property type="protein sequence ID" value="VDO17524.1"/>
    <property type="molecule type" value="Genomic_DNA"/>
</dbReference>
<organism evidence="2 3">
    <name type="scientific">Brugia timori</name>
    <dbReference type="NCBI Taxonomy" id="42155"/>
    <lineage>
        <taxon>Eukaryota</taxon>
        <taxon>Metazoa</taxon>
        <taxon>Ecdysozoa</taxon>
        <taxon>Nematoda</taxon>
        <taxon>Chromadorea</taxon>
        <taxon>Rhabditida</taxon>
        <taxon>Spirurina</taxon>
        <taxon>Spiruromorpha</taxon>
        <taxon>Filarioidea</taxon>
        <taxon>Onchocercidae</taxon>
        <taxon>Brugia</taxon>
    </lineage>
</organism>
<reference evidence="2 3" key="1">
    <citation type="submission" date="2018-11" db="EMBL/GenBank/DDBJ databases">
        <authorList>
            <consortium name="Pathogen Informatics"/>
        </authorList>
    </citation>
    <scope>NUCLEOTIDE SEQUENCE [LARGE SCALE GENOMIC DNA]</scope>
</reference>
<keyword evidence="1" id="KW-0812">Transmembrane</keyword>
<keyword evidence="1" id="KW-1133">Transmembrane helix</keyword>
<evidence type="ECO:0000313" key="3">
    <source>
        <dbReference type="Proteomes" id="UP000280834"/>
    </source>
</evidence>
<keyword evidence="3" id="KW-1185">Reference proteome</keyword>
<feature type="transmembrane region" description="Helical" evidence="1">
    <location>
        <begin position="6"/>
        <end position="25"/>
    </location>
</feature>
<proteinExistence type="predicted"/>
<protein>
    <submittedName>
        <fullName evidence="2">Uncharacterized protein</fullName>
    </submittedName>
</protein>
<dbReference type="Proteomes" id="UP000280834">
    <property type="component" value="Unassembled WGS sequence"/>
</dbReference>
<accession>A0A3P7TYU8</accession>
<evidence type="ECO:0000313" key="2">
    <source>
        <dbReference type="EMBL" id="VDO17524.1"/>
    </source>
</evidence>